<feature type="compositionally biased region" description="Pro residues" evidence="1">
    <location>
        <begin position="66"/>
        <end position="100"/>
    </location>
</feature>
<evidence type="ECO:0000313" key="3">
    <source>
        <dbReference type="Proteomes" id="UP000177515"/>
    </source>
</evidence>
<accession>A0ABN4TER5</accession>
<keyword evidence="3" id="KW-1185">Reference proteome</keyword>
<evidence type="ECO:0000313" key="2">
    <source>
        <dbReference type="EMBL" id="AOZ04629.1"/>
    </source>
</evidence>
<evidence type="ECO:0000256" key="1">
    <source>
        <dbReference type="SAM" id="MobiDB-lite"/>
    </source>
</evidence>
<sequence>MKLTISRPVQLALAITLVGTAVALLRPPPVELPILTAWTGSPAGGIRLPTPVQPAQSDPPWLRPQLPEPVAPPAPPAESGPSAPPPLAPAGPDDAPPLPAAPLASEPAAPDIVYLGRIIRDGKTQVFLASGGGEPLVLKAGDLLHGSWAIQAISSAHITLKHVHSGETQVIAMGGNASGAPSGSPHGGASGQVGQRFLGSSPADIHIQPVH</sequence>
<reference evidence="2 3" key="1">
    <citation type="submission" date="2016-10" db="EMBL/GenBank/DDBJ databases">
        <title>Complete genome sequences of three Cupriavidus strains isolated from various Malaysian environments.</title>
        <authorList>
            <person name="Abdullah A.A.-A."/>
            <person name="Shafie N.A.H."/>
            <person name="Lau N.S."/>
        </authorList>
    </citation>
    <scope>NUCLEOTIDE SEQUENCE [LARGE SCALE GENOMIC DNA]</scope>
    <source>
        <strain evidence="2 3">USMAA1020</strain>
    </source>
</reference>
<organism evidence="2 3">
    <name type="scientific">Cupriavidus malaysiensis</name>
    <dbReference type="NCBI Taxonomy" id="367825"/>
    <lineage>
        <taxon>Bacteria</taxon>
        <taxon>Pseudomonadati</taxon>
        <taxon>Pseudomonadota</taxon>
        <taxon>Betaproteobacteria</taxon>
        <taxon>Burkholderiales</taxon>
        <taxon>Burkholderiaceae</taxon>
        <taxon>Cupriavidus</taxon>
    </lineage>
</organism>
<gene>
    <name evidence="2" type="ORF">BKK80_01305</name>
</gene>
<proteinExistence type="predicted"/>
<feature type="region of interest" description="Disordered" evidence="1">
    <location>
        <begin position="46"/>
        <end position="103"/>
    </location>
</feature>
<dbReference type="EMBL" id="CP017754">
    <property type="protein sequence ID" value="AOZ04629.1"/>
    <property type="molecule type" value="Genomic_DNA"/>
</dbReference>
<dbReference type="Proteomes" id="UP000177515">
    <property type="component" value="Chromosome 1"/>
</dbReference>
<dbReference type="RefSeq" id="WP_071010521.1">
    <property type="nucleotide sequence ID" value="NZ_CP017754.1"/>
</dbReference>
<name>A0ABN4TER5_9BURK</name>
<evidence type="ECO:0008006" key="4">
    <source>
        <dbReference type="Google" id="ProtNLM"/>
    </source>
</evidence>
<protein>
    <recommendedName>
        <fullName evidence="4">Type II secretion system protein GspC N-terminal domain-containing protein</fullName>
    </recommendedName>
</protein>